<dbReference type="EMBL" id="SNXI01000002">
    <property type="protein sequence ID" value="TDP40243.1"/>
    <property type="molecule type" value="Genomic_DNA"/>
</dbReference>
<organism evidence="5 6">
    <name type="scientific">Idiomarina aquatica</name>
    <dbReference type="NCBI Taxonomy" id="1327752"/>
    <lineage>
        <taxon>Bacteria</taxon>
        <taxon>Pseudomonadati</taxon>
        <taxon>Pseudomonadota</taxon>
        <taxon>Gammaproteobacteria</taxon>
        <taxon>Alteromonadales</taxon>
        <taxon>Idiomarinaceae</taxon>
        <taxon>Idiomarina</taxon>
    </lineage>
</organism>
<dbReference type="Pfam" id="PF00733">
    <property type="entry name" value="Asn_synthase"/>
    <property type="match status" value="1"/>
</dbReference>
<dbReference type="PANTHER" id="PTHR43284:SF1">
    <property type="entry name" value="ASPARAGINE SYNTHETASE"/>
    <property type="match status" value="1"/>
</dbReference>
<dbReference type="AlphaFoldDB" id="A0A4R6PPX7"/>
<dbReference type="GO" id="GO:0006529">
    <property type="term" value="P:asparagine biosynthetic process"/>
    <property type="evidence" value="ECO:0007669"/>
    <property type="project" value="InterPro"/>
</dbReference>
<comment type="caution">
    <text evidence="5">The sequence shown here is derived from an EMBL/GenBank/DDBJ whole genome shotgun (WGS) entry which is preliminary data.</text>
</comment>
<dbReference type="InterPro" id="IPR051786">
    <property type="entry name" value="ASN_synthetase/amidase"/>
</dbReference>
<evidence type="ECO:0000256" key="1">
    <source>
        <dbReference type="ARBA" id="ARBA00005187"/>
    </source>
</evidence>
<comment type="pathway">
    <text evidence="1">Amino-acid biosynthesis; L-asparagine biosynthesis; L-asparagine from L-aspartate (L-Gln route): step 1/1.</text>
</comment>
<evidence type="ECO:0000256" key="2">
    <source>
        <dbReference type="ARBA" id="ARBA00012737"/>
    </source>
</evidence>
<evidence type="ECO:0000259" key="4">
    <source>
        <dbReference type="Pfam" id="PF00733"/>
    </source>
</evidence>
<protein>
    <recommendedName>
        <fullName evidence="2">asparagine synthase (glutamine-hydrolyzing)</fullName>
        <ecNumber evidence="2">6.3.5.4</ecNumber>
    </recommendedName>
</protein>
<dbReference type="InterPro" id="IPR014729">
    <property type="entry name" value="Rossmann-like_a/b/a_fold"/>
</dbReference>
<accession>A0A4R6PPX7</accession>
<evidence type="ECO:0000313" key="5">
    <source>
        <dbReference type="EMBL" id="TDP40243.1"/>
    </source>
</evidence>
<name>A0A4R6PPX7_9GAMM</name>
<dbReference type="Proteomes" id="UP000295531">
    <property type="component" value="Unassembled WGS sequence"/>
</dbReference>
<dbReference type="InterPro" id="IPR001962">
    <property type="entry name" value="Asn_synthase"/>
</dbReference>
<sequence length="452" mass="52399">MGRFIRTDRLRSEVKCYPVKSERECSSGCFSFFGLENSSPGTHSFTAAGYAISHFTIVDGCYQVPAGCEVDLDKSNSTKVYWQFLPRNADNSRGATIRDVISKLENAMTLNSEQLRNRQIVVPLSGGYDSRAILLALVKLGYKNILTFTFGRPSSPEVTLSHSIAKKLGVNWHCVTYTKATWRRLKNDPEFNRYLHFCSKGISVPNVQVYPALEQLVKRGVIKPDAIVLPGHTGDFVSGGHIPAELMYSYDDVEQLQHLGNVIVKKHFKFDRKLRKSGQTPEYLMAQLRERFTHYAGKGYPLATMFEAWECSERQAKFIVNSNRYYEFFNLDWFMPLWEDNFVDFWVEVPYSQRKDKKLWIEAVEQLWQDVTGEKEPLGHAETHLADWQLKWKHRLDYFFDNNHLLQLVPFSRWLKYKLHLSNKNGSLYGYLADVMLARYRLGKPESPIWPK</sequence>
<proteinExistence type="predicted"/>
<dbReference type="SUPFAM" id="SSF52402">
    <property type="entry name" value="Adenine nucleotide alpha hydrolases-like"/>
    <property type="match status" value="1"/>
</dbReference>
<gene>
    <name evidence="5" type="ORF">DEU29_102143</name>
</gene>
<feature type="domain" description="Asparagine synthetase" evidence="4">
    <location>
        <begin position="119"/>
        <end position="356"/>
    </location>
</feature>
<keyword evidence="6" id="KW-1185">Reference proteome</keyword>
<dbReference type="GO" id="GO:0004066">
    <property type="term" value="F:asparagine synthase (glutamine-hydrolyzing) activity"/>
    <property type="evidence" value="ECO:0007669"/>
    <property type="project" value="UniProtKB-EC"/>
</dbReference>
<dbReference type="Gene3D" id="3.40.50.620">
    <property type="entry name" value="HUPs"/>
    <property type="match status" value="1"/>
</dbReference>
<comment type="catalytic activity">
    <reaction evidence="3">
        <text>L-aspartate + L-glutamine + ATP + H2O = L-asparagine + L-glutamate + AMP + diphosphate + H(+)</text>
        <dbReference type="Rhea" id="RHEA:12228"/>
        <dbReference type="ChEBI" id="CHEBI:15377"/>
        <dbReference type="ChEBI" id="CHEBI:15378"/>
        <dbReference type="ChEBI" id="CHEBI:29985"/>
        <dbReference type="ChEBI" id="CHEBI:29991"/>
        <dbReference type="ChEBI" id="CHEBI:30616"/>
        <dbReference type="ChEBI" id="CHEBI:33019"/>
        <dbReference type="ChEBI" id="CHEBI:58048"/>
        <dbReference type="ChEBI" id="CHEBI:58359"/>
        <dbReference type="ChEBI" id="CHEBI:456215"/>
        <dbReference type="EC" id="6.3.5.4"/>
    </reaction>
</comment>
<reference evidence="5 6" key="1">
    <citation type="submission" date="2019-03" db="EMBL/GenBank/DDBJ databases">
        <title>Freshwater and sediment microbial communities from various areas in North America, analyzing microbe dynamics in response to fracking.</title>
        <authorList>
            <person name="Lamendella R."/>
        </authorList>
    </citation>
    <scope>NUCLEOTIDE SEQUENCE [LARGE SCALE GENOMIC DNA]</scope>
    <source>
        <strain evidence="5 6">18_TX</strain>
    </source>
</reference>
<dbReference type="EC" id="6.3.5.4" evidence="2"/>
<dbReference type="PANTHER" id="PTHR43284">
    <property type="entry name" value="ASPARAGINE SYNTHETASE (GLUTAMINE-HYDROLYZING)"/>
    <property type="match status" value="1"/>
</dbReference>
<evidence type="ECO:0000313" key="6">
    <source>
        <dbReference type="Proteomes" id="UP000295531"/>
    </source>
</evidence>
<evidence type="ECO:0000256" key="3">
    <source>
        <dbReference type="ARBA" id="ARBA00048741"/>
    </source>
</evidence>